<gene>
    <name evidence="1" type="ORF">DSO57_1023993</name>
</gene>
<protein>
    <submittedName>
        <fullName evidence="1">Uncharacterized protein</fullName>
    </submittedName>
</protein>
<reference evidence="1" key="1">
    <citation type="submission" date="2022-04" db="EMBL/GenBank/DDBJ databases">
        <title>Genome of the entomopathogenic fungus Entomophthora muscae.</title>
        <authorList>
            <person name="Elya C."/>
            <person name="Lovett B.R."/>
            <person name="Lee E."/>
            <person name="Macias A.M."/>
            <person name="Hajek A.E."/>
            <person name="De Bivort B.L."/>
            <person name="Kasson M.T."/>
            <person name="De Fine Licht H.H."/>
            <person name="Stajich J.E."/>
        </authorList>
    </citation>
    <scope>NUCLEOTIDE SEQUENCE</scope>
    <source>
        <strain evidence="1">Berkeley</strain>
    </source>
</reference>
<dbReference type="EMBL" id="QTSX02002257">
    <property type="protein sequence ID" value="KAJ9076668.1"/>
    <property type="molecule type" value="Genomic_DNA"/>
</dbReference>
<sequence length="460" mass="50640">MKYFDRFLDSTSHSTQLVVTAVLASALTASSIFAFQALGPKPKRKQVNDKLKVRSLSPLGIEEDHIQKDSFKISENDSEVLIKEQLARNSVFLGEEGMAKLRKAKIIVVGAGGVGSWAAVMLARSGVFNIRVIDFDQVTLSSLNRHASATREDVGIPKVIAIKRHIKKFAPSVQVDARNELFNSLSARSLLEGSPDLVLDCIDNIKTKVELLKYCHDNNIPVVSSMGAGAKADPTRIQISDISETSEDPLARAVRQLLKKSGIPAGIPVVYSSEKPGSVKLLPLEESKAEDATDFAILPEFRSRILPVLGTLPAMFGMTLASYTICEIAGYPLEPLAIKRRTGLYNNILRDLEKHERSAFNSTEKPPFDKDDVAFLVEEVWRSRSAVSGQMDKVKLVRWDISKPLGFSNCILLTSSEVSRHIEAGPAALADLYPKATMDYIKARLELSKQLCVQRELPPI</sequence>
<accession>A0ACC2TQ52</accession>
<proteinExistence type="predicted"/>
<keyword evidence="2" id="KW-1185">Reference proteome</keyword>
<organism evidence="1 2">
    <name type="scientific">Entomophthora muscae</name>
    <dbReference type="NCBI Taxonomy" id="34485"/>
    <lineage>
        <taxon>Eukaryota</taxon>
        <taxon>Fungi</taxon>
        <taxon>Fungi incertae sedis</taxon>
        <taxon>Zoopagomycota</taxon>
        <taxon>Entomophthoromycotina</taxon>
        <taxon>Entomophthoromycetes</taxon>
        <taxon>Entomophthorales</taxon>
        <taxon>Entomophthoraceae</taxon>
        <taxon>Entomophthora</taxon>
    </lineage>
</organism>
<evidence type="ECO:0000313" key="2">
    <source>
        <dbReference type="Proteomes" id="UP001165960"/>
    </source>
</evidence>
<evidence type="ECO:0000313" key="1">
    <source>
        <dbReference type="EMBL" id="KAJ9076668.1"/>
    </source>
</evidence>
<name>A0ACC2TQ52_9FUNG</name>
<dbReference type="Proteomes" id="UP001165960">
    <property type="component" value="Unassembled WGS sequence"/>
</dbReference>
<comment type="caution">
    <text evidence="1">The sequence shown here is derived from an EMBL/GenBank/DDBJ whole genome shotgun (WGS) entry which is preliminary data.</text>
</comment>